<organism evidence="1 2">
    <name type="scientific">Pseudonocardia yunnanensis</name>
    <dbReference type="NCBI Taxonomy" id="58107"/>
    <lineage>
        <taxon>Bacteria</taxon>
        <taxon>Bacillati</taxon>
        <taxon>Actinomycetota</taxon>
        <taxon>Actinomycetes</taxon>
        <taxon>Pseudonocardiales</taxon>
        <taxon>Pseudonocardiaceae</taxon>
        <taxon>Pseudonocardia</taxon>
    </lineage>
</organism>
<dbReference type="EMBL" id="JBHUCO010000046">
    <property type="protein sequence ID" value="MFD1522591.1"/>
    <property type="molecule type" value="Genomic_DNA"/>
</dbReference>
<comment type="caution">
    <text evidence="1">The sequence shown here is derived from an EMBL/GenBank/DDBJ whole genome shotgun (WGS) entry which is preliminary data.</text>
</comment>
<accession>A0ABW4F4Y3</accession>
<dbReference type="Proteomes" id="UP001597114">
    <property type="component" value="Unassembled WGS sequence"/>
</dbReference>
<evidence type="ECO:0000313" key="2">
    <source>
        <dbReference type="Proteomes" id="UP001597114"/>
    </source>
</evidence>
<reference evidence="2" key="1">
    <citation type="journal article" date="2019" name="Int. J. Syst. Evol. Microbiol.">
        <title>The Global Catalogue of Microorganisms (GCM) 10K type strain sequencing project: providing services to taxonomists for standard genome sequencing and annotation.</title>
        <authorList>
            <consortium name="The Broad Institute Genomics Platform"/>
            <consortium name="The Broad Institute Genome Sequencing Center for Infectious Disease"/>
            <person name="Wu L."/>
            <person name="Ma J."/>
        </authorList>
    </citation>
    <scope>NUCLEOTIDE SEQUENCE [LARGE SCALE GENOMIC DNA]</scope>
    <source>
        <strain evidence="2">CCM 7043</strain>
    </source>
</reference>
<dbReference type="RefSeq" id="WP_344725188.1">
    <property type="nucleotide sequence ID" value="NZ_BAAAUS010000030.1"/>
</dbReference>
<protein>
    <submittedName>
        <fullName evidence="1">Uncharacterized protein</fullName>
    </submittedName>
</protein>
<keyword evidence="2" id="KW-1185">Reference proteome</keyword>
<gene>
    <name evidence="1" type="ORF">ACFSJD_34205</name>
</gene>
<evidence type="ECO:0000313" key="1">
    <source>
        <dbReference type="EMBL" id="MFD1522591.1"/>
    </source>
</evidence>
<name>A0ABW4F4Y3_9PSEU</name>
<sequence length="270" mass="29444">MTASSRSSLTSLLDSGITAQSLLSLAAPGAVFDSALTDWPGLSRSQAASLLAAETAGVENSGVREQFVGERREGLMIAGEVEGEPIRQILLATFDEHGRPTRIKSFFNRMLPFTTLRDRAKLAFDDLPAEAWDVPRLPADTGEYSAKPNFAYSPALSFDSPVLRKNVSPEPVSSRVLGHATSIYGAREWNEFSLDRGEKRMGYFDGGIKGRPVSIACVLRFDDGNLADIAACARPWSAALAIYSRIKGRLGEELGPEYFWAAQPDYESYL</sequence>
<proteinExistence type="predicted"/>